<protein>
    <submittedName>
        <fullName evidence="3">Glycosyltransferase</fullName>
    </submittedName>
</protein>
<accession>A0A563DIA1</accession>
<dbReference type="InterPro" id="IPR001296">
    <property type="entry name" value="Glyco_trans_1"/>
</dbReference>
<dbReference type="Gene3D" id="3.40.50.2000">
    <property type="entry name" value="Glycogen Phosphorylase B"/>
    <property type="match status" value="2"/>
</dbReference>
<dbReference type="RefSeq" id="WP_146291683.1">
    <property type="nucleotide sequence ID" value="NZ_SELH01000013.1"/>
</dbReference>
<dbReference type="Proteomes" id="UP000319499">
    <property type="component" value="Unassembled WGS sequence"/>
</dbReference>
<organism evidence="3 4">
    <name type="scientific">Apibacter muscae</name>
    <dbReference type="NCBI Taxonomy" id="2509004"/>
    <lineage>
        <taxon>Bacteria</taxon>
        <taxon>Pseudomonadati</taxon>
        <taxon>Bacteroidota</taxon>
        <taxon>Flavobacteriia</taxon>
        <taxon>Flavobacteriales</taxon>
        <taxon>Weeksellaceae</taxon>
        <taxon>Apibacter</taxon>
    </lineage>
</organism>
<comment type="caution">
    <text evidence="3">The sequence shown here is derived from an EMBL/GenBank/DDBJ whole genome shotgun (WGS) entry which is preliminary data.</text>
</comment>
<gene>
    <name evidence="3" type="ORF">ETU09_02550</name>
</gene>
<dbReference type="GO" id="GO:0009103">
    <property type="term" value="P:lipopolysaccharide biosynthetic process"/>
    <property type="evidence" value="ECO:0007669"/>
    <property type="project" value="TreeGrafter"/>
</dbReference>
<dbReference type="Pfam" id="PF00534">
    <property type="entry name" value="Glycos_transf_1"/>
    <property type="match status" value="1"/>
</dbReference>
<dbReference type="SUPFAM" id="SSF53756">
    <property type="entry name" value="UDP-Glycosyltransferase/glycogen phosphorylase"/>
    <property type="match status" value="1"/>
</dbReference>
<dbReference type="PANTHER" id="PTHR46401">
    <property type="entry name" value="GLYCOSYLTRANSFERASE WBBK-RELATED"/>
    <property type="match status" value="1"/>
</dbReference>
<evidence type="ECO:0000313" key="3">
    <source>
        <dbReference type="EMBL" id="TWP29880.1"/>
    </source>
</evidence>
<dbReference type="OrthoDB" id="139410at2"/>
<evidence type="ECO:0000256" key="1">
    <source>
        <dbReference type="ARBA" id="ARBA00022679"/>
    </source>
</evidence>
<feature type="domain" description="Glycosyl transferase family 1" evidence="2">
    <location>
        <begin position="71"/>
        <end position="218"/>
    </location>
</feature>
<dbReference type="CDD" id="cd03801">
    <property type="entry name" value="GT4_PimA-like"/>
    <property type="match status" value="1"/>
</dbReference>
<dbReference type="PANTHER" id="PTHR46401:SF2">
    <property type="entry name" value="GLYCOSYLTRANSFERASE WBBK-RELATED"/>
    <property type="match status" value="1"/>
</dbReference>
<evidence type="ECO:0000313" key="4">
    <source>
        <dbReference type="Proteomes" id="UP000319499"/>
    </source>
</evidence>
<dbReference type="GO" id="GO:0016757">
    <property type="term" value="F:glycosyltransferase activity"/>
    <property type="evidence" value="ECO:0007669"/>
    <property type="project" value="InterPro"/>
</dbReference>
<sequence length="256" mass="29419">MFSNFFSFNVKQGNVIEKRAADNSTTIIVSSDWAKNPFINDYKIPEKKIKVIEFGANIDNIIVNPKFNYQKTGQINLLFLGVDWERKGGEIAIECLNYLNDNNIKSVLHVVGTKPPIKYNNYNIKSYGYLNKNLDKDYSLLKEIIYNSDLLLLPTKAECSAIVFSEASAYGLPILTYDTGGVSNYVINGQNGYRLNLKCGGKEFAEKILEIIHLKELDKLREGFFAIYKQKLNWECWKAKFMNVINEIKEKLIHKF</sequence>
<evidence type="ECO:0000259" key="2">
    <source>
        <dbReference type="Pfam" id="PF00534"/>
    </source>
</evidence>
<name>A0A563DIA1_9FLAO</name>
<keyword evidence="4" id="KW-1185">Reference proteome</keyword>
<proteinExistence type="predicted"/>
<reference evidence="3 4" key="1">
    <citation type="submission" date="2019-02" db="EMBL/GenBank/DDBJ databases">
        <title>Apibacter muscae sp. nov.: a novel member of the house fly microbiota.</title>
        <authorList>
            <person name="Park R."/>
        </authorList>
    </citation>
    <scope>NUCLEOTIDE SEQUENCE [LARGE SCALE GENOMIC DNA]</scope>
    <source>
        <strain evidence="3 4">AL1</strain>
    </source>
</reference>
<dbReference type="AlphaFoldDB" id="A0A563DIA1"/>
<dbReference type="EMBL" id="SELH01000013">
    <property type="protein sequence ID" value="TWP29880.1"/>
    <property type="molecule type" value="Genomic_DNA"/>
</dbReference>
<keyword evidence="1 3" id="KW-0808">Transferase</keyword>